<proteinExistence type="predicted"/>
<dbReference type="EMBL" id="JAGIZQ010000003">
    <property type="protein sequence ID" value="KAH6637144.1"/>
    <property type="molecule type" value="Genomic_DNA"/>
</dbReference>
<gene>
    <name evidence="1" type="ORF">F5144DRAFT_611756</name>
</gene>
<keyword evidence="2" id="KW-1185">Reference proteome</keyword>
<reference evidence="1 2" key="1">
    <citation type="journal article" date="2021" name="Nat. Commun.">
        <title>Genetic determinants of endophytism in the Arabidopsis root mycobiome.</title>
        <authorList>
            <person name="Mesny F."/>
            <person name="Miyauchi S."/>
            <person name="Thiergart T."/>
            <person name="Pickel B."/>
            <person name="Atanasova L."/>
            <person name="Karlsson M."/>
            <person name="Huettel B."/>
            <person name="Barry K.W."/>
            <person name="Haridas S."/>
            <person name="Chen C."/>
            <person name="Bauer D."/>
            <person name="Andreopoulos W."/>
            <person name="Pangilinan J."/>
            <person name="LaButti K."/>
            <person name="Riley R."/>
            <person name="Lipzen A."/>
            <person name="Clum A."/>
            <person name="Drula E."/>
            <person name="Henrissat B."/>
            <person name="Kohler A."/>
            <person name="Grigoriev I.V."/>
            <person name="Martin F.M."/>
            <person name="Hacquard S."/>
        </authorList>
    </citation>
    <scope>NUCLEOTIDE SEQUENCE [LARGE SCALE GENOMIC DNA]</scope>
    <source>
        <strain evidence="1 2">MPI-SDFR-AT-0079</strain>
    </source>
</reference>
<comment type="caution">
    <text evidence="1">The sequence shown here is derived from an EMBL/GenBank/DDBJ whole genome shotgun (WGS) entry which is preliminary data.</text>
</comment>
<organism evidence="1 2">
    <name type="scientific">Chaetomium tenue</name>
    <dbReference type="NCBI Taxonomy" id="1854479"/>
    <lineage>
        <taxon>Eukaryota</taxon>
        <taxon>Fungi</taxon>
        <taxon>Dikarya</taxon>
        <taxon>Ascomycota</taxon>
        <taxon>Pezizomycotina</taxon>
        <taxon>Sordariomycetes</taxon>
        <taxon>Sordariomycetidae</taxon>
        <taxon>Sordariales</taxon>
        <taxon>Chaetomiaceae</taxon>
        <taxon>Chaetomium</taxon>
    </lineage>
</organism>
<sequence length="190" mass="20806">MSTPKSSQPITFYDIGSGPSSFPFAPNPWKTRLALSFSSAPHTTTFIPLPSIPSTRAALHLPPNRKHPDGSAFPTLPIIHDHTTNTLLGDSFDIALHLHTHYPSTPPLFPPHTVALHRAFNAQVDAVFAAHGAPLVGYYMPFDPATAEQSKREMLARLLLPEGEWEVVRGWNGGVWGRLADALEKWTSVS</sequence>
<protein>
    <submittedName>
        <fullName evidence="1">Uncharacterized protein</fullName>
    </submittedName>
</protein>
<accession>A0ACB7PD74</accession>
<dbReference type="Proteomes" id="UP000724584">
    <property type="component" value="Unassembled WGS sequence"/>
</dbReference>
<evidence type="ECO:0000313" key="1">
    <source>
        <dbReference type="EMBL" id="KAH6637144.1"/>
    </source>
</evidence>
<evidence type="ECO:0000313" key="2">
    <source>
        <dbReference type="Proteomes" id="UP000724584"/>
    </source>
</evidence>
<name>A0ACB7PD74_9PEZI</name>